<dbReference type="InterPro" id="IPR000305">
    <property type="entry name" value="GIY-YIG_endonuc"/>
</dbReference>
<accession>A0A2M6P276</accession>
<dbReference type="Pfam" id="PF01541">
    <property type="entry name" value="GIY-YIG"/>
    <property type="match status" value="1"/>
</dbReference>
<dbReference type="InterPro" id="IPR050190">
    <property type="entry name" value="UPF0213_domain"/>
</dbReference>
<evidence type="ECO:0000313" key="3">
    <source>
        <dbReference type="EMBL" id="PIR77797.1"/>
    </source>
</evidence>
<dbReference type="PROSITE" id="PS50164">
    <property type="entry name" value="GIY_YIG"/>
    <property type="match status" value="1"/>
</dbReference>
<keyword evidence="3" id="KW-0255">Endonuclease</keyword>
<comment type="similarity">
    <text evidence="1">Belongs to the UPF0213 family.</text>
</comment>
<reference evidence="4" key="1">
    <citation type="submission" date="2017-09" db="EMBL/GenBank/DDBJ databases">
        <title>Depth-based differentiation of microbial function through sediment-hosted aquifers and enrichment of novel symbionts in the deep terrestrial subsurface.</title>
        <authorList>
            <person name="Probst A.J."/>
            <person name="Ladd B."/>
            <person name="Jarett J.K."/>
            <person name="Geller-Mcgrath D.E."/>
            <person name="Sieber C.M.K."/>
            <person name="Emerson J.B."/>
            <person name="Anantharaman K."/>
            <person name="Thomas B.C."/>
            <person name="Malmstrom R."/>
            <person name="Stieglmeier M."/>
            <person name="Klingl A."/>
            <person name="Woyke T."/>
            <person name="Ryan C.M."/>
            <person name="Banfield J.F."/>
        </authorList>
    </citation>
    <scope>NUCLEOTIDE SEQUENCE [LARGE SCALE GENOMIC DNA]</scope>
</reference>
<dbReference type="Proteomes" id="UP000228528">
    <property type="component" value="Unassembled WGS sequence"/>
</dbReference>
<dbReference type="SUPFAM" id="SSF82771">
    <property type="entry name" value="GIY-YIG endonuclease"/>
    <property type="match status" value="1"/>
</dbReference>
<dbReference type="AlphaFoldDB" id="A0A2M6P276"/>
<sequence>MFMYFVYILQCVDDTLYTGITTDLERRMEEHNFSSLGARYTKSRRPVRLVYSSMFPDRSAACKEEVRIKKLSRKEKILLINQDI</sequence>
<dbReference type="InterPro" id="IPR035901">
    <property type="entry name" value="GIY-YIG_endonuc_sf"/>
</dbReference>
<organism evidence="3 4">
    <name type="scientific">Candidatus Magasanikbacteria bacterium CG10_big_fil_rev_8_21_14_0_10_38_6</name>
    <dbReference type="NCBI Taxonomy" id="1974647"/>
    <lineage>
        <taxon>Bacteria</taxon>
        <taxon>Candidatus Magasanikiibacteriota</taxon>
    </lineage>
</organism>
<dbReference type="PANTHER" id="PTHR34477">
    <property type="entry name" value="UPF0213 PROTEIN YHBQ"/>
    <property type="match status" value="1"/>
</dbReference>
<gene>
    <name evidence="3" type="ORF">COU30_00535</name>
</gene>
<dbReference type="EMBL" id="PFBW01000027">
    <property type="protein sequence ID" value="PIR77797.1"/>
    <property type="molecule type" value="Genomic_DNA"/>
</dbReference>
<evidence type="ECO:0000313" key="4">
    <source>
        <dbReference type="Proteomes" id="UP000228528"/>
    </source>
</evidence>
<protein>
    <submittedName>
        <fullName evidence="3">Endonuclease</fullName>
    </submittedName>
</protein>
<evidence type="ECO:0000256" key="1">
    <source>
        <dbReference type="ARBA" id="ARBA00007435"/>
    </source>
</evidence>
<dbReference type="PANTHER" id="PTHR34477:SF1">
    <property type="entry name" value="UPF0213 PROTEIN YHBQ"/>
    <property type="match status" value="1"/>
</dbReference>
<keyword evidence="3" id="KW-0540">Nuclease</keyword>
<dbReference type="CDD" id="cd10456">
    <property type="entry name" value="GIY-YIG_UPF0213"/>
    <property type="match status" value="1"/>
</dbReference>
<name>A0A2M6P276_9BACT</name>
<comment type="caution">
    <text evidence="3">The sequence shown here is derived from an EMBL/GenBank/DDBJ whole genome shotgun (WGS) entry which is preliminary data.</text>
</comment>
<proteinExistence type="inferred from homology"/>
<feature type="domain" description="GIY-YIG" evidence="2">
    <location>
        <begin position="2"/>
        <end position="78"/>
    </location>
</feature>
<dbReference type="GO" id="GO:0004519">
    <property type="term" value="F:endonuclease activity"/>
    <property type="evidence" value="ECO:0007669"/>
    <property type="project" value="UniProtKB-KW"/>
</dbReference>
<keyword evidence="3" id="KW-0378">Hydrolase</keyword>
<evidence type="ECO:0000259" key="2">
    <source>
        <dbReference type="PROSITE" id="PS50164"/>
    </source>
</evidence>
<dbReference type="Gene3D" id="3.40.1440.10">
    <property type="entry name" value="GIY-YIG endonuclease"/>
    <property type="match status" value="1"/>
</dbReference>